<protein>
    <submittedName>
        <fullName evidence="2">Unannotated protein</fullName>
    </submittedName>
</protein>
<evidence type="ECO:0000256" key="1">
    <source>
        <dbReference type="SAM" id="Phobius"/>
    </source>
</evidence>
<reference evidence="2" key="1">
    <citation type="submission" date="2020-05" db="EMBL/GenBank/DDBJ databases">
        <authorList>
            <person name="Chiriac C."/>
            <person name="Salcher M."/>
            <person name="Ghai R."/>
            <person name="Kavagutti S V."/>
        </authorList>
    </citation>
    <scope>NUCLEOTIDE SEQUENCE</scope>
</reference>
<keyword evidence="1" id="KW-0472">Membrane</keyword>
<feature type="transmembrane region" description="Helical" evidence="1">
    <location>
        <begin position="6"/>
        <end position="22"/>
    </location>
</feature>
<dbReference type="AlphaFoldDB" id="A0A6J7L7C5"/>
<proteinExistence type="predicted"/>
<dbReference type="EMBL" id="CAFBNL010000150">
    <property type="protein sequence ID" value="CAB4963755.1"/>
    <property type="molecule type" value="Genomic_DNA"/>
</dbReference>
<name>A0A6J7L7C5_9ZZZZ</name>
<gene>
    <name evidence="2" type="ORF">UFOPK3789_01463</name>
</gene>
<evidence type="ECO:0000313" key="2">
    <source>
        <dbReference type="EMBL" id="CAB4963755.1"/>
    </source>
</evidence>
<dbReference type="InterPro" id="IPR019277">
    <property type="entry name" value="DUF2304"/>
</dbReference>
<organism evidence="2">
    <name type="scientific">freshwater metagenome</name>
    <dbReference type="NCBI Taxonomy" id="449393"/>
    <lineage>
        <taxon>unclassified sequences</taxon>
        <taxon>metagenomes</taxon>
        <taxon>ecological metagenomes</taxon>
    </lineage>
</organism>
<feature type="transmembrane region" description="Helical" evidence="1">
    <location>
        <begin position="58"/>
        <end position="84"/>
    </location>
</feature>
<keyword evidence="1" id="KW-0812">Transmembrane</keyword>
<feature type="transmembrane region" description="Helical" evidence="1">
    <location>
        <begin position="29"/>
        <end position="52"/>
    </location>
</feature>
<sequence>MKQELVIALGGVGLALLVLFIARKHLLTLRYTVGWVVLAVVLTLSALLSGFVEPLANAVGMTATGVLLALASGTLLLICIQLSISVSGLSSQLRELTEANALLAARVEELAIDNSSPEELKG</sequence>
<accession>A0A6J7L7C5</accession>
<keyword evidence="1" id="KW-1133">Transmembrane helix</keyword>
<dbReference type="Pfam" id="PF10066">
    <property type="entry name" value="DUF2304"/>
    <property type="match status" value="1"/>
</dbReference>